<dbReference type="GO" id="GO:0004519">
    <property type="term" value="F:endonuclease activity"/>
    <property type="evidence" value="ECO:0007669"/>
    <property type="project" value="UniProtKB-KW"/>
</dbReference>
<proteinExistence type="predicted"/>
<dbReference type="RefSeq" id="WP_073460391.1">
    <property type="nucleotide sequence ID" value="NZ_FRAP01000030.1"/>
</dbReference>
<dbReference type="OrthoDB" id="3359450at2"/>
<dbReference type="InterPro" id="IPR036397">
    <property type="entry name" value="RNaseH_sf"/>
</dbReference>
<reference evidence="1 2" key="1">
    <citation type="submission" date="2016-11" db="EMBL/GenBank/DDBJ databases">
        <authorList>
            <person name="Jaros S."/>
            <person name="Januszkiewicz K."/>
            <person name="Wedrychowicz H."/>
        </authorList>
    </citation>
    <scope>NUCLEOTIDE SEQUENCE [LARGE SCALE GENOMIC DNA]</scope>
    <source>
        <strain evidence="1 2">DSM 43832</strain>
    </source>
</reference>
<organism evidence="1 2">
    <name type="scientific">Pseudonocardia thermophila</name>
    <dbReference type="NCBI Taxonomy" id="1848"/>
    <lineage>
        <taxon>Bacteria</taxon>
        <taxon>Bacillati</taxon>
        <taxon>Actinomycetota</taxon>
        <taxon>Actinomycetes</taxon>
        <taxon>Pseudonocardiales</taxon>
        <taxon>Pseudonocardiaceae</taxon>
        <taxon>Pseudonocardia</taxon>
    </lineage>
</organism>
<keyword evidence="1" id="KW-0378">Hydrolase</keyword>
<dbReference type="GO" id="GO:0003676">
    <property type="term" value="F:nucleic acid binding"/>
    <property type="evidence" value="ECO:0007669"/>
    <property type="project" value="InterPro"/>
</dbReference>
<dbReference type="InterPro" id="IPR012337">
    <property type="entry name" value="RNaseH-like_sf"/>
</dbReference>
<name>A0A1M7AWU9_PSETH</name>
<keyword evidence="1" id="KW-0255">Endonuclease</keyword>
<dbReference type="STRING" id="1848.SAMN05443637_13037"/>
<keyword evidence="2" id="KW-1185">Reference proteome</keyword>
<dbReference type="SUPFAM" id="SSF53098">
    <property type="entry name" value="Ribonuclease H-like"/>
    <property type="match status" value="1"/>
</dbReference>
<dbReference type="EMBL" id="FRAP01000030">
    <property type="protein sequence ID" value="SHL46889.1"/>
    <property type="molecule type" value="Genomic_DNA"/>
</dbReference>
<dbReference type="AlphaFoldDB" id="A0A1M7AWU9"/>
<sequence length="199" mass="21371">MKVAGLDLSLTSTGIAVIRDRPRSTSGLDQMIVTTHRVISVAPKLPRGAKPTIRQRRDRIARVVSEIAECVLPGLDLAVIEGPSYGSFGGQAWDRAWLWGAVVERMIGNGVSVAIVQPATRALWATGSGSSSKSPIAVHMSRMWPQVDPGVSDDEWDGLALASMGAQHLGMIPCELARHRQQLDKVSWPDFPAGVELAS</sequence>
<protein>
    <submittedName>
        <fullName evidence="1">Holliday junction resolvasome RuvABC endonuclease subunit</fullName>
    </submittedName>
</protein>
<accession>A0A1M7AWU9</accession>
<dbReference type="Gene3D" id="3.30.420.10">
    <property type="entry name" value="Ribonuclease H-like superfamily/Ribonuclease H"/>
    <property type="match status" value="1"/>
</dbReference>
<dbReference type="Proteomes" id="UP000184363">
    <property type="component" value="Unassembled WGS sequence"/>
</dbReference>
<keyword evidence="1" id="KW-0540">Nuclease</keyword>
<evidence type="ECO:0000313" key="1">
    <source>
        <dbReference type="EMBL" id="SHL46889.1"/>
    </source>
</evidence>
<evidence type="ECO:0000313" key="2">
    <source>
        <dbReference type="Proteomes" id="UP000184363"/>
    </source>
</evidence>
<gene>
    <name evidence="1" type="ORF">SAMN05443637_13037</name>
</gene>